<proteinExistence type="predicted"/>
<gene>
    <name evidence="4" type="ORF">DWB78_17915</name>
    <name evidence="5" type="ORF">SAMN05216278_3775</name>
</gene>
<reference evidence="6" key="2">
    <citation type="submission" date="2016-10" db="EMBL/GenBank/DDBJ databases">
        <authorList>
            <person name="Varghese N."/>
            <person name="Submissions S."/>
        </authorList>
    </citation>
    <scope>NUCLEOTIDE SEQUENCE [LARGE SCALE GENOMIC DNA]</scope>
    <source>
        <strain evidence="6">CGMCC 1.12397</strain>
    </source>
</reference>
<dbReference type="Proteomes" id="UP000199289">
    <property type="component" value="Unassembled WGS sequence"/>
</dbReference>
<feature type="transmembrane region" description="Helical" evidence="2">
    <location>
        <begin position="34"/>
        <end position="54"/>
    </location>
</feature>
<dbReference type="Pfam" id="PF07760">
    <property type="entry name" value="DUF1616"/>
    <property type="match status" value="1"/>
</dbReference>
<dbReference type="Proteomes" id="UP000255421">
    <property type="component" value="Unassembled WGS sequence"/>
</dbReference>
<feature type="region of interest" description="Disordered" evidence="1">
    <location>
        <begin position="335"/>
        <end position="360"/>
    </location>
</feature>
<evidence type="ECO:0000313" key="4">
    <source>
        <dbReference type="EMBL" id="RDI69649.1"/>
    </source>
</evidence>
<dbReference type="OrthoDB" id="82282at2157"/>
<reference evidence="5" key="1">
    <citation type="submission" date="2016-10" db="EMBL/GenBank/DDBJ databases">
        <authorList>
            <person name="de Groot N.N."/>
        </authorList>
    </citation>
    <scope>NUCLEOTIDE SEQUENCE [LARGE SCALE GENOMIC DNA]</scope>
    <source>
        <strain evidence="5">CGMCC 1.12397</strain>
    </source>
</reference>
<keyword evidence="7" id="KW-1185">Reference proteome</keyword>
<evidence type="ECO:0000313" key="7">
    <source>
        <dbReference type="Proteomes" id="UP000255421"/>
    </source>
</evidence>
<reference evidence="4 7" key="3">
    <citation type="submission" date="2018-07" db="EMBL/GenBank/DDBJ databases">
        <title>Genome sequence of extremly halophilic archaeon Halopelagius longus strain BC12-B1.</title>
        <authorList>
            <person name="Zhang X."/>
        </authorList>
    </citation>
    <scope>NUCLEOTIDE SEQUENCE [LARGE SCALE GENOMIC DNA]</scope>
    <source>
        <strain evidence="4 7">BC12-B1</strain>
    </source>
</reference>
<name>A0A1H1GMQ7_9EURY</name>
<dbReference type="EMBL" id="QQST01000004">
    <property type="protein sequence ID" value="RDI69649.1"/>
    <property type="molecule type" value="Genomic_DNA"/>
</dbReference>
<feature type="transmembrane region" description="Helical" evidence="2">
    <location>
        <begin position="123"/>
        <end position="141"/>
    </location>
</feature>
<evidence type="ECO:0000259" key="3">
    <source>
        <dbReference type="Pfam" id="PF07760"/>
    </source>
</evidence>
<protein>
    <submittedName>
        <fullName evidence="4">DUF1616 domain-containing protein</fullName>
    </submittedName>
    <submittedName>
        <fullName evidence="5">Uncharacterized membrane protein</fullName>
    </submittedName>
</protein>
<feature type="transmembrane region" description="Helical" evidence="2">
    <location>
        <begin position="94"/>
        <end position="111"/>
    </location>
</feature>
<keyword evidence="2" id="KW-0812">Transmembrane</keyword>
<feature type="transmembrane region" description="Helical" evidence="2">
    <location>
        <begin position="7"/>
        <end position="28"/>
    </location>
</feature>
<accession>A0A1H1GMQ7</accession>
<dbReference type="AlphaFoldDB" id="A0A1H1GMQ7"/>
<evidence type="ECO:0000313" key="6">
    <source>
        <dbReference type="Proteomes" id="UP000199289"/>
    </source>
</evidence>
<sequence length="360" mass="37777">MSRKGLAADAIVTLALVAGTAFVVSSGIGGPLQVVAGAVLVLFLPGYAVSTLVFPATESGRSPSDVMSRRGNAGWQLGGGSGPKRAGLPFLERLAFGFGLSVAFVPVFAWTLDVGMLEYQRPAIIGIATGTAAVATILGAVRRARTPDGTRYVVPFAHGVAGVRDAFDGSNGNRAVNAALAVAILLAVGAVTFSLAAPADGSEFTQVSILTEQENGNLTAGGYPEQFTSGTSSEMVLLVENYEHERTKYTAVVQLQRVEDGQVVEREELNRESQTLYPGQSWQYGHRVTPTMEGQDLRLVYLVYRGDAPADAREETAYRSVNIWFDVVPVGNGNGANGSSQAATDGTTQTATETATQTEP</sequence>
<keyword evidence="2" id="KW-1133">Transmembrane helix</keyword>
<dbReference type="RefSeq" id="WP_092539250.1">
    <property type="nucleotide sequence ID" value="NZ_FNKQ01000006.1"/>
</dbReference>
<keyword evidence="2" id="KW-0472">Membrane</keyword>
<dbReference type="InterPro" id="IPR011674">
    <property type="entry name" value="DUF1616"/>
</dbReference>
<evidence type="ECO:0000256" key="1">
    <source>
        <dbReference type="SAM" id="MobiDB-lite"/>
    </source>
</evidence>
<evidence type="ECO:0000313" key="5">
    <source>
        <dbReference type="EMBL" id="SDR14502.1"/>
    </source>
</evidence>
<evidence type="ECO:0000256" key="2">
    <source>
        <dbReference type="SAM" id="Phobius"/>
    </source>
</evidence>
<organism evidence="5 6">
    <name type="scientific">Halopelagius longus</name>
    <dbReference type="NCBI Taxonomy" id="1236180"/>
    <lineage>
        <taxon>Archaea</taxon>
        <taxon>Methanobacteriati</taxon>
        <taxon>Methanobacteriota</taxon>
        <taxon>Stenosarchaea group</taxon>
        <taxon>Halobacteria</taxon>
        <taxon>Halobacteriales</taxon>
        <taxon>Haloferacaceae</taxon>
    </lineage>
</organism>
<feature type="transmembrane region" description="Helical" evidence="2">
    <location>
        <begin position="175"/>
        <end position="197"/>
    </location>
</feature>
<feature type="compositionally biased region" description="Low complexity" evidence="1">
    <location>
        <begin position="337"/>
        <end position="360"/>
    </location>
</feature>
<feature type="domain" description="DUF1616" evidence="3">
    <location>
        <begin position="11"/>
        <end position="325"/>
    </location>
</feature>
<dbReference type="EMBL" id="FNKQ01000006">
    <property type="protein sequence ID" value="SDR14502.1"/>
    <property type="molecule type" value="Genomic_DNA"/>
</dbReference>